<dbReference type="InterPro" id="IPR010982">
    <property type="entry name" value="Lambda_DNA-bd_dom_sf"/>
</dbReference>
<dbReference type="InterPro" id="IPR001387">
    <property type="entry name" value="Cro/C1-type_HTH"/>
</dbReference>
<dbReference type="OrthoDB" id="9805309at2"/>
<evidence type="ECO:0000313" key="2">
    <source>
        <dbReference type="EMBL" id="TYA10757.1"/>
    </source>
</evidence>
<accession>A0A5D0CPU5</accession>
<dbReference type="Pfam" id="PF13443">
    <property type="entry name" value="HTH_26"/>
    <property type="match status" value="1"/>
</dbReference>
<protein>
    <submittedName>
        <fullName evidence="2">Helix-turn-helix transcriptional regulator</fullName>
    </submittedName>
</protein>
<dbReference type="CDD" id="cd00093">
    <property type="entry name" value="HTH_XRE"/>
    <property type="match status" value="1"/>
</dbReference>
<dbReference type="PANTHER" id="PTHR37301:SF1">
    <property type="entry name" value="DNA-BINDING PROTEIN"/>
    <property type="match status" value="1"/>
</dbReference>
<reference evidence="2 3" key="1">
    <citation type="submission" date="2019-08" db="EMBL/GenBank/DDBJ databases">
        <title>Genome sequencing of Paenibacillus faecis DSM 23593(T).</title>
        <authorList>
            <person name="Kook J.-K."/>
            <person name="Park S.-N."/>
            <person name="Lim Y.K."/>
        </authorList>
    </citation>
    <scope>NUCLEOTIDE SEQUENCE [LARGE SCALE GENOMIC DNA]</scope>
    <source>
        <strain evidence="2 3">DSM 23593</strain>
    </source>
</reference>
<dbReference type="PANTHER" id="PTHR37301">
    <property type="entry name" value="DNA-BINDING PROTEIN-RELATED"/>
    <property type="match status" value="1"/>
</dbReference>
<name>A0A5D0CPU5_9BACL</name>
<dbReference type="Gene3D" id="1.10.260.40">
    <property type="entry name" value="lambda repressor-like DNA-binding domains"/>
    <property type="match status" value="1"/>
</dbReference>
<comment type="caution">
    <text evidence="2">The sequence shown here is derived from an EMBL/GenBank/DDBJ whole genome shotgun (WGS) entry which is preliminary data.</text>
</comment>
<dbReference type="GO" id="GO:0003677">
    <property type="term" value="F:DNA binding"/>
    <property type="evidence" value="ECO:0007669"/>
    <property type="project" value="InterPro"/>
</dbReference>
<organism evidence="2 3">
    <name type="scientific">Paenibacillus faecis</name>
    <dbReference type="NCBI Taxonomy" id="862114"/>
    <lineage>
        <taxon>Bacteria</taxon>
        <taxon>Bacillati</taxon>
        <taxon>Bacillota</taxon>
        <taxon>Bacilli</taxon>
        <taxon>Bacillales</taxon>
        <taxon>Paenibacillaceae</taxon>
        <taxon>Paenibacillus</taxon>
    </lineage>
</organism>
<sequence length="71" mass="8342">MPIRLRLKEILEERGMSQRELARRMNIRPSTISHLCSDKVNAAYFDTLEQICKTLNIGLHELLIMEEVEED</sequence>
<proteinExistence type="predicted"/>
<evidence type="ECO:0000313" key="3">
    <source>
        <dbReference type="Proteomes" id="UP000325218"/>
    </source>
</evidence>
<evidence type="ECO:0000259" key="1">
    <source>
        <dbReference type="PROSITE" id="PS50943"/>
    </source>
</evidence>
<dbReference type="EMBL" id="VSDO01000005">
    <property type="protein sequence ID" value="TYA10757.1"/>
    <property type="molecule type" value="Genomic_DNA"/>
</dbReference>
<dbReference type="SUPFAM" id="SSF47413">
    <property type="entry name" value="lambda repressor-like DNA-binding domains"/>
    <property type="match status" value="1"/>
</dbReference>
<dbReference type="RefSeq" id="WP_148456721.1">
    <property type="nucleotide sequence ID" value="NZ_VSDO01000005.1"/>
</dbReference>
<gene>
    <name evidence="2" type="ORF">FRY98_23540</name>
</gene>
<dbReference type="PROSITE" id="PS50943">
    <property type="entry name" value="HTH_CROC1"/>
    <property type="match status" value="1"/>
</dbReference>
<dbReference type="Proteomes" id="UP000325218">
    <property type="component" value="Unassembled WGS sequence"/>
</dbReference>
<dbReference type="SMART" id="SM00530">
    <property type="entry name" value="HTH_XRE"/>
    <property type="match status" value="1"/>
</dbReference>
<feature type="domain" description="HTH cro/C1-type" evidence="1">
    <location>
        <begin position="7"/>
        <end position="62"/>
    </location>
</feature>
<dbReference type="AlphaFoldDB" id="A0A5D0CPU5"/>
<keyword evidence="3" id="KW-1185">Reference proteome</keyword>